<evidence type="ECO:0000256" key="2">
    <source>
        <dbReference type="ARBA" id="ARBA00022448"/>
    </source>
</evidence>
<dbReference type="EMBL" id="AZGB01000030">
    <property type="protein sequence ID" value="KRM04016.1"/>
    <property type="molecule type" value="Genomic_DNA"/>
</dbReference>
<feature type="transmembrane region" description="Helical" evidence="6">
    <location>
        <begin position="103"/>
        <end position="119"/>
    </location>
</feature>
<dbReference type="OrthoDB" id="9773404at2"/>
<evidence type="ECO:0000259" key="7">
    <source>
        <dbReference type="PROSITE" id="PS50850"/>
    </source>
</evidence>
<dbReference type="Pfam" id="PF07690">
    <property type="entry name" value="MFS_1"/>
    <property type="match status" value="1"/>
</dbReference>
<feature type="transmembrane region" description="Helical" evidence="6">
    <location>
        <begin position="207"/>
        <end position="227"/>
    </location>
</feature>
<dbReference type="GO" id="GO:0022857">
    <property type="term" value="F:transmembrane transporter activity"/>
    <property type="evidence" value="ECO:0007669"/>
    <property type="project" value="InterPro"/>
</dbReference>
<evidence type="ECO:0000256" key="5">
    <source>
        <dbReference type="ARBA" id="ARBA00023136"/>
    </source>
</evidence>
<keyword evidence="3 6" id="KW-0812">Transmembrane</keyword>
<evidence type="ECO:0000313" key="9">
    <source>
        <dbReference type="Proteomes" id="UP000051451"/>
    </source>
</evidence>
<sequence>MEKSNQKKPKLVFILLYIAFIICFIDRSAISIALSYIGNDFHLDATKLGIVSSAFFFSYSLMQIPGGWLADKFGSKLTVVVAILMWSLFTILTGFAWSLASLLVIRILFGIGEGAYPSASLKQISEEFSFKARSEATSAIISSNYAGAAIAPVIIAPIIASLGWRVAFHLMGILGLIFVVIYYLALRPIRQKRAAAAGTAKRINWKASLLNPVVWQFFLVVLGLSVITKGLDSWMPTYLLRARHINLAGIAWLVPLPSISAGAAALLTGYLMVHFFKQKEKWLIAVSCLLATIFMFGMYKSTSLSNVIIFEVLTYFFKGLAFSGCFALFAQLVTGEAYGSAVGIVNFGGQLAGFLAPIIIGALVEHFNNSYSAAFLFLVICAAFSFVISLTFNAEELQKNQQRVINENK</sequence>
<dbReference type="GO" id="GO:0005886">
    <property type="term" value="C:plasma membrane"/>
    <property type="evidence" value="ECO:0007669"/>
    <property type="project" value="UniProtKB-SubCell"/>
</dbReference>
<evidence type="ECO:0000256" key="1">
    <source>
        <dbReference type="ARBA" id="ARBA00004651"/>
    </source>
</evidence>
<name>A0A0R1VEQ5_9LACO</name>
<dbReference type="PANTHER" id="PTHR11662:SF399">
    <property type="entry name" value="FI19708P1-RELATED"/>
    <property type="match status" value="1"/>
</dbReference>
<proteinExistence type="predicted"/>
<dbReference type="InterPro" id="IPR050382">
    <property type="entry name" value="MFS_Na/Anion_cotransporter"/>
</dbReference>
<feature type="transmembrane region" description="Helical" evidence="6">
    <location>
        <begin position="77"/>
        <end position="97"/>
    </location>
</feature>
<evidence type="ECO:0000256" key="6">
    <source>
        <dbReference type="SAM" id="Phobius"/>
    </source>
</evidence>
<feature type="transmembrane region" description="Helical" evidence="6">
    <location>
        <begin position="49"/>
        <end position="70"/>
    </location>
</feature>
<reference evidence="8 9" key="1">
    <citation type="journal article" date="2015" name="Genome Announc.">
        <title>Expanding the biotechnology potential of lactobacilli through comparative genomics of 213 strains and associated genera.</title>
        <authorList>
            <person name="Sun Z."/>
            <person name="Harris H.M."/>
            <person name="McCann A."/>
            <person name="Guo C."/>
            <person name="Argimon S."/>
            <person name="Zhang W."/>
            <person name="Yang X."/>
            <person name="Jeffery I.B."/>
            <person name="Cooney J.C."/>
            <person name="Kagawa T.F."/>
            <person name="Liu W."/>
            <person name="Song Y."/>
            <person name="Salvetti E."/>
            <person name="Wrobel A."/>
            <person name="Rasinkangas P."/>
            <person name="Parkhill J."/>
            <person name="Rea M.C."/>
            <person name="O'Sullivan O."/>
            <person name="Ritari J."/>
            <person name="Douillard F.P."/>
            <person name="Paul Ross R."/>
            <person name="Yang R."/>
            <person name="Briner A.E."/>
            <person name="Felis G.E."/>
            <person name="de Vos W.M."/>
            <person name="Barrangou R."/>
            <person name="Klaenhammer T.R."/>
            <person name="Caufield P.W."/>
            <person name="Cui Y."/>
            <person name="Zhang H."/>
            <person name="O'Toole P.W."/>
        </authorList>
    </citation>
    <scope>NUCLEOTIDE SEQUENCE [LARGE SCALE GENOMIC DNA]</scope>
    <source>
        <strain evidence="8 9">DSM 18630</strain>
    </source>
</reference>
<protein>
    <submittedName>
        <fullName evidence="8">Transporter major facilitator superfamily MFS 1</fullName>
    </submittedName>
</protein>
<dbReference type="CDD" id="cd17319">
    <property type="entry name" value="MFS_ExuT_GudP_like"/>
    <property type="match status" value="1"/>
</dbReference>
<dbReference type="PATRIC" id="fig|1423750.3.peg.2461"/>
<comment type="subcellular location">
    <subcellularLocation>
        <location evidence="1">Cell membrane</location>
        <topology evidence="1">Multi-pass membrane protein</topology>
    </subcellularLocation>
</comment>
<dbReference type="PANTHER" id="PTHR11662">
    <property type="entry name" value="SOLUTE CARRIER FAMILY 17"/>
    <property type="match status" value="1"/>
</dbReference>
<keyword evidence="2" id="KW-0813">Transport</keyword>
<feature type="transmembrane region" description="Helical" evidence="6">
    <location>
        <begin position="247"/>
        <end position="270"/>
    </location>
</feature>
<keyword evidence="9" id="KW-1185">Reference proteome</keyword>
<dbReference type="Proteomes" id="UP000051451">
    <property type="component" value="Unassembled WGS sequence"/>
</dbReference>
<feature type="transmembrane region" description="Helical" evidence="6">
    <location>
        <begin position="341"/>
        <end position="364"/>
    </location>
</feature>
<keyword evidence="5 6" id="KW-0472">Membrane</keyword>
<keyword evidence="4 6" id="KW-1133">Transmembrane helix</keyword>
<evidence type="ECO:0000256" key="4">
    <source>
        <dbReference type="ARBA" id="ARBA00022989"/>
    </source>
</evidence>
<evidence type="ECO:0000313" key="8">
    <source>
        <dbReference type="EMBL" id="KRM04016.1"/>
    </source>
</evidence>
<accession>A0A0R1VEQ5</accession>
<feature type="transmembrane region" description="Helical" evidence="6">
    <location>
        <begin position="139"/>
        <end position="160"/>
    </location>
</feature>
<feature type="transmembrane region" description="Helical" evidence="6">
    <location>
        <begin position="12"/>
        <end position="37"/>
    </location>
</feature>
<dbReference type="PROSITE" id="PS50850">
    <property type="entry name" value="MFS"/>
    <property type="match status" value="1"/>
</dbReference>
<organism evidence="8 9">
    <name type="scientific">Liquorilactobacillus ghanensis DSM 18630</name>
    <dbReference type="NCBI Taxonomy" id="1423750"/>
    <lineage>
        <taxon>Bacteria</taxon>
        <taxon>Bacillati</taxon>
        <taxon>Bacillota</taxon>
        <taxon>Bacilli</taxon>
        <taxon>Lactobacillales</taxon>
        <taxon>Lactobacillaceae</taxon>
        <taxon>Liquorilactobacillus</taxon>
    </lineage>
</organism>
<dbReference type="InterPro" id="IPR036259">
    <property type="entry name" value="MFS_trans_sf"/>
</dbReference>
<feature type="transmembrane region" description="Helical" evidence="6">
    <location>
        <begin position="282"/>
        <end position="301"/>
    </location>
</feature>
<dbReference type="SUPFAM" id="SSF103473">
    <property type="entry name" value="MFS general substrate transporter"/>
    <property type="match status" value="1"/>
</dbReference>
<feature type="transmembrane region" description="Helical" evidence="6">
    <location>
        <begin position="307"/>
        <end position="329"/>
    </location>
</feature>
<gene>
    <name evidence="8" type="ORF">FC89_GL002419</name>
</gene>
<evidence type="ECO:0000256" key="3">
    <source>
        <dbReference type="ARBA" id="ARBA00022692"/>
    </source>
</evidence>
<comment type="caution">
    <text evidence="8">The sequence shown here is derived from an EMBL/GenBank/DDBJ whole genome shotgun (WGS) entry which is preliminary data.</text>
</comment>
<feature type="transmembrane region" description="Helical" evidence="6">
    <location>
        <begin position="370"/>
        <end position="392"/>
    </location>
</feature>
<feature type="domain" description="Major facilitator superfamily (MFS) profile" evidence="7">
    <location>
        <begin position="12"/>
        <end position="397"/>
    </location>
</feature>
<dbReference type="STRING" id="1423750.FC89_GL002419"/>
<dbReference type="GeneID" id="98320070"/>
<dbReference type="AlphaFoldDB" id="A0A0R1VEQ5"/>
<dbReference type="InterPro" id="IPR020846">
    <property type="entry name" value="MFS_dom"/>
</dbReference>
<dbReference type="Gene3D" id="1.20.1250.20">
    <property type="entry name" value="MFS general substrate transporter like domains"/>
    <property type="match status" value="2"/>
</dbReference>
<feature type="transmembrane region" description="Helical" evidence="6">
    <location>
        <begin position="166"/>
        <end position="186"/>
    </location>
</feature>
<dbReference type="RefSeq" id="WP_057872756.1">
    <property type="nucleotide sequence ID" value="NZ_AZGB01000030.1"/>
</dbReference>
<dbReference type="InterPro" id="IPR011701">
    <property type="entry name" value="MFS"/>
</dbReference>